<organism evidence="8 9">
    <name type="scientific">Methylobacterium trifolii</name>
    <dbReference type="NCBI Taxonomy" id="1003092"/>
    <lineage>
        <taxon>Bacteria</taxon>
        <taxon>Pseudomonadati</taxon>
        <taxon>Pseudomonadota</taxon>
        <taxon>Alphaproteobacteria</taxon>
        <taxon>Hyphomicrobiales</taxon>
        <taxon>Methylobacteriaceae</taxon>
        <taxon>Methylobacterium</taxon>
    </lineage>
</organism>
<proteinExistence type="inferred from homology"/>
<feature type="transmembrane region" description="Helical" evidence="7">
    <location>
        <begin position="348"/>
        <end position="373"/>
    </location>
</feature>
<feature type="transmembrane region" description="Helical" evidence="7">
    <location>
        <begin position="20"/>
        <end position="40"/>
    </location>
</feature>
<evidence type="ECO:0000256" key="6">
    <source>
        <dbReference type="SAM" id="MobiDB-lite"/>
    </source>
</evidence>
<sequence length="388" mass="39877">MAEQTTDALRGPVGPWRGAAPLALSGLAVVCFVVLLALAWMSVGTLFLIFAGALLGVFLDGLTRGLAYVLPLPRAIRLTLASLALAAGTLGLVSFGGATLVQQGRDLGQTIRDQAGTVSGWLSQRGIDVPLLSGGEGAGKDAPKDAKGDKEDDRKPGGLAGLASGALKSPGSLLSDAGSVLGPAAAVVLGLFNALGNVLVIVFLGVAFAADPGSYRDGILRFVPPARRWRWARVLDGMGETLRHWLFGQLITMSAIFLCTWAGLAFLGIGGSLILGLQAGLLAFVPTVGPLVAGLVILLASLASGTNALLGALGVYLAVQCLESYGLTPFIQKRALDIPPATIFAGQLILGVIFGLWGIALALPLMAVIKVLLEQLYVEDTLGEDPSP</sequence>
<evidence type="ECO:0008006" key="10">
    <source>
        <dbReference type="Google" id="ProtNLM"/>
    </source>
</evidence>
<accession>A0ABQ4U4Y5</accession>
<feature type="transmembrane region" description="Helical" evidence="7">
    <location>
        <begin position="308"/>
        <end position="327"/>
    </location>
</feature>
<comment type="similarity">
    <text evidence="2">Belongs to the autoinducer-2 exporter (AI-2E) (TC 2.A.86) family.</text>
</comment>
<gene>
    <name evidence="8" type="ORF">MPOCJGCO_4097</name>
</gene>
<dbReference type="EMBL" id="BPRB01000261">
    <property type="protein sequence ID" value="GJE61969.1"/>
    <property type="molecule type" value="Genomic_DNA"/>
</dbReference>
<comment type="caution">
    <text evidence="8">The sequence shown here is derived from an EMBL/GenBank/DDBJ whole genome shotgun (WGS) entry which is preliminary data.</text>
</comment>
<keyword evidence="3 7" id="KW-0812">Transmembrane</keyword>
<comment type="subcellular location">
    <subcellularLocation>
        <location evidence="1">Membrane</location>
        <topology evidence="1">Multi-pass membrane protein</topology>
    </subcellularLocation>
</comment>
<evidence type="ECO:0000256" key="2">
    <source>
        <dbReference type="ARBA" id="ARBA00009773"/>
    </source>
</evidence>
<feature type="transmembrane region" description="Helical" evidence="7">
    <location>
        <begin position="245"/>
        <end position="269"/>
    </location>
</feature>
<dbReference type="InterPro" id="IPR002549">
    <property type="entry name" value="AI-2E-like"/>
</dbReference>
<evidence type="ECO:0000256" key="4">
    <source>
        <dbReference type="ARBA" id="ARBA00022989"/>
    </source>
</evidence>
<name>A0ABQ4U4Y5_9HYPH</name>
<feature type="transmembrane region" description="Helical" evidence="7">
    <location>
        <begin position="76"/>
        <end position="101"/>
    </location>
</feature>
<reference evidence="8" key="2">
    <citation type="submission" date="2021-08" db="EMBL/GenBank/DDBJ databases">
        <authorList>
            <person name="Tani A."/>
            <person name="Ola A."/>
            <person name="Ogura Y."/>
            <person name="Katsura K."/>
            <person name="Hayashi T."/>
        </authorList>
    </citation>
    <scope>NUCLEOTIDE SEQUENCE</scope>
    <source>
        <strain evidence="8">DSM 23632</strain>
    </source>
</reference>
<evidence type="ECO:0000256" key="1">
    <source>
        <dbReference type="ARBA" id="ARBA00004141"/>
    </source>
</evidence>
<feature type="transmembrane region" description="Helical" evidence="7">
    <location>
        <begin position="47"/>
        <end position="70"/>
    </location>
</feature>
<feature type="region of interest" description="Disordered" evidence="6">
    <location>
        <begin position="132"/>
        <end position="155"/>
    </location>
</feature>
<feature type="transmembrane region" description="Helical" evidence="7">
    <location>
        <begin position="184"/>
        <end position="210"/>
    </location>
</feature>
<keyword evidence="4 7" id="KW-1133">Transmembrane helix</keyword>
<protein>
    <recommendedName>
        <fullName evidence="10">AI-2E family transporter</fullName>
    </recommendedName>
</protein>
<keyword evidence="9" id="KW-1185">Reference proteome</keyword>
<feature type="transmembrane region" description="Helical" evidence="7">
    <location>
        <begin position="281"/>
        <end position="302"/>
    </location>
</feature>
<dbReference type="Pfam" id="PF01594">
    <property type="entry name" value="AI-2E_transport"/>
    <property type="match status" value="1"/>
</dbReference>
<evidence type="ECO:0000256" key="3">
    <source>
        <dbReference type="ARBA" id="ARBA00022692"/>
    </source>
</evidence>
<feature type="compositionally biased region" description="Basic and acidic residues" evidence="6">
    <location>
        <begin position="138"/>
        <end position="155"/>
    </location>
</feature>
<evidence type="ECO:0000256" key="5">
    <source>
        <dbReference type="ARBA" id="ARBA00023136"/>
    </source>
</evidence>
<dbReference type="PANTHER" id="PTHR21716">
    <property type="entry name" value="TRANSMEMBRANE PROTEIN"/>
    <property type="match status" value="1"/>
</dbReference>
<dbReference type="PANTHER" id="PTHR21716:SF62">
    <property type="entry name" value="TRANSPORT PROTEIN YDBI-RELATED"/>
    <property type="match status" value="1"/>
</dbReference>
<evidence type="ECO:0000256" key="7">
    <source>
        <dbReference type="SAM" id="Phobius"/>
    </source>
</evidence>
<dbReference type="RefSeq" id="WP_238184521.1">
    <property type="nucleotide sequence ID" value="NZ_BPRB01000261.1"/>
</dbReference>
<evidence type="ECO:0000313" key="8">
    <source>
        <dbReference type="EMBL" id="GJE61969.1"/>
    </source>
</evidence>
<reference evidence="8" key="1">
    <citation type="journal article" date="2021" name="Front. Microbiol.">
        <title>Comprehensive Comparative Genomics and Phenotyping of Methylobacterium Species.</title>
        <authorList>
            <person name="Alessa O."/>
            <person name="Ogura Y."/>
            <person name="Fujitani Y."/>
            <person name="Takami H."/>
            <person name="Hayashi T."/>
            <person name="Sahin N."/>
            <person name="Tani A."/>
        </authorList>
    </citation>
    <scope>NUCLEOTIDE SEQUENCE</scope>
    <source>
        <strain evidence="8">DSM 23632</strain>
    </source>
</reference>
<keyword evidence="5 7" id="KW-0472">Membrane</keyword>
<evidence type="ECO:0000313" key="9">
    <source>
        <dbReference type="Proteomes" id="UP001055057"/>
    </source>
</evidence>
<dbReference type="Proteomes" id="UP001055057">
    <property type="component" value="Unassembled WGS sequence"/>
</dbReference>